<reference evidence="5" key="1">
    <citation type="journal article" date="2019" name="Int. J. Syst. Evol. Microbiol.">
        <title>The Global Catalogue of Microorganisms (GCM) 10K type strain sequencing project: providing services to taxonomists for standard genome sequencing and annotation.</title>
        <authorList>
            <consortium name="The Broad Institute Genomics Platform"/>
            <consortium name="The Broad Institute Genome Sequencing Center for Infectious Disease"/>
            <person name="Wu L."/>
            <person name="Ma J."/>
        </authorList>
    </citation>
    <scope>NUCLEOTIDE SEQUENCE [LARGE SCALE GENOMIC DNA]</scope>
    <source>
        <strain evidence="5">CGMCC 1.16306</strain>
    </source>
</reference>
<comment type="caution">
    <text evidence="4">The sequence shown here is derived from an EMBL/GenBank/DDBJ whole genome shotgun (WGS) entry which is preliminary data.</text>
</comment>
<feature type="chain" id="PRO_5046636024" evidence="2">
    <location>
        <begin position="24"/>
        <end position="289"/>
    </location>
</feature>
<dbReference type="Pfam" id="PF20434">
    <property type="entry name" value="BD-FAE"/>
    <property type="match status" value="1"/>
</dbReference>
<proteinExistence type="predicted"/>
<dbReference type="GO" id="GO:0016787">
    <property type="term" value="F:hydrolase activity"/>
    <property type="evidence" value="ECO:0007669"/>
    <property type="project" value="UniProtKB-KW"/>
</dbReference>
<evidence type="ECO:0000256" key="2">
    <source>
        <dbReference type="SAM" id="SignalP"/>
    </source>
</evidence>
<evidence type="ECO:0000313" key="4">
    <source>
        <dbReference type="EMBL" id="MFC7356990.1"/>
    </source>
</evidence>
<dbReference type="SUPFAM" id="SSF53474">
    <property type="entry name" value="alpha/beta-Hydrolases"/>
    <property type="match status" value="1"/>
</dbReference>
<dbReference type="InterPro" id="IPR050300">
    <property type="entry name" value="GDXG_lipolytic_enzyme"/>
</dbReference>
<dbReference type="EMBL" id="JBHTBN010000002">
    <property type="protein sequence ID" value="MFC7356990.1"/>
    <property type="molecule type" value="Genomic_DNA"/>
</dbReference>
<accession>A0ABW2MSY2</accession>
<keyword evidence="2" id="KW-0732">Signal</keyword>
<dbReference type="PANTHER" id="PTHR48081">
    <property type="entry name" value="AB HYDROLASE SUPERFAMILY PROTEIN C4A8.06C"/>
    <property type="match status" value="1"/>
</dbReference>
<evidence type="ECO:0000313" key="5">
    <source>
        <dbReference type="Proteomes" id="UP001596415"/>
    </source>
</evidence>
<name>A0ABW2MSY2_9FLAO</name>
<gene>
    <name evidence="4" type="ORF">ACFQO1_04780</name>
</gene>
<keyword evidence="1 4" id="KW-0378">Hydrolase</keyword>
<evidence type="ECO:0000256" key="1">
    <source>
        <dbReference type="ARBA" id="ARBA00022801"/>
    </source>
</evidence>
<dbReference type="Gene3D" id="3.40.50.1820">
    <property type="entry name" value="alpha/beta hydrolase"/>
    <property type="match status" value="1"/>
</dbReference>
<feature type="domain" description="BD-FAE-like" evidence="3">
    <location>
        <begin position="51"/>
        <end position="247"/>
    </location>
</feature>
<protein>
    <submittedName>
        <fullName evidence="4">Alpha/beta hydrolase fold domain-containing protein</fullName>
    </submittedName>
</protein>
<feature type="signal peptide" evidence="2">
    <location>
        <begin position="1"/>
        <end position="23"/>
    </location>
</feature>
<organism evidence="4 5">
    <name type="scientific">Jejudonia soesokkakensis</name>
    <dbReference type="NCBI Taxonomy" id="1323432"/>
    <lineage>
        <taxon>Bacteria</taxon>
        <taxon>Pseudomonadati</taxon>
        <taxon>Bacteroidota</taxon>
        <taxon>Flavobacteriia</taxon>
        <taxon>Flavobacteriales</taxon>
        <taxon>Flavobacteriaceae</taxon>
        <taxon>Jejudonia</taxon>
    </lineage>
</organism>
<dbReference type="Proteomes" id="UP001596415">
    <property type="component" value="Unassembled WGS sequence"/>
</dbReference>
<evidence type="ECO:0000259" key="3">
    <source>
        <dbReference type="Pfam" id="PF20434"/>
    </source>
</evidence>
<dbReference type="InterPro" id="IPR049492">
    <property type="entry name" value="BD-FAE-like_dom"/>
</dbReference>
<keyword evidence="5" id="KW-1185">Reference proteome</keyword>
<sequence length="289" mass="31770">MMLPLLSFITLLLFSSCSSENNASTDDEAVALEAETRMNVSYGSDPQQVYDLYLPANRSSAKTKVIVLVHGGGWIEGDKADMNSFIELVQTNHPNHAIINMNYVLATFQIPAFPNQFLDIDRVINHVTSNSNEYAVKGEFGLIGVSAGAHLSLQYDYVYDTDDQVKMVVDIVGPTDFTDPFFANNSQFQVLQDLLVDESAYPTGTNYAVATSPAQQVSATSSPTLMFYGNQDELVPLTNGDRLDTALTNNDVTHSYTVYNAGHGDFSPTDALDLQQKTSVFINTYLEIE</sequence>
<dbReference type="InterPro" id="IPR029058">
    <property type="entry name" value="AB_hydrolase_fold"/>
</dbReference>